<accession>A0A645HII0</accession>
<reference evidence="1" key="1">
    <citation type="submission" date="2019-08" db="EMBL/GenBank/DDBJ databases">
        <authorList>
            <person name="Kucharzyk K."/>
            <person name="Murdoch R.W."/>
            <person name="Higgins S."/>
            <person name="Loffler F."/>
        </authorList>
    </citation>
    <scope>NUCLEOTIDE SEQUENCE</scope>
</reference>
<comment type="caution">
    <text evidence="1">The sequence shown here is derived from an EMBL/GenBank/DDBJ whole genome shotgun (WGS) entry which is preliminary data.</text>
</comment>
<dbReference type="EMBL" id="VSSQ01092963">
    <property type="protein sequence ID" value="MPN37999.1"/>
    <property type="molecule type" value="Genomic_DNA"/>
</dbReference>
<proteinExistence type="predicted"/>
<gene>
    <name evidence="1" type="ORF">SDC9_185521</name>
</gene>
<name>A0A645HII0_9ZZZZ</name>
<protein>
    <submittedName>
        <fullName evidence="1">Uncharacterized protein</fullName>
    </submittedName>
</protein>
<dbReference type="AlphaFoldDB" id="A0A645HII0"/>
<organism evidence="1">
    <name type="scientific">bioreactor metagenome</name>
    <dbReference type="NCBI Taxonomy" id="1076179"/>
    <lineage>
        <taxon>unclassified sequences</taxon>
        <taxon>metagenomes</taxon>
        <taxon>ecological metagenomes</taxon>
    </lineage>
</organism>
<evidence type="ECO:0000313" key="1">
    <source>
        <dbReference type="EMBL" id="MPN37999.1"/>
    </source>
</evidence>
<sequence length="134" mass="14945">MIHPADHHLFVYRLVRPADKVAVQINIKIIHAAHKGQRLVDKEVIHIKGMLGQNQPALPQKLGAVYDGMHQQVLGGTEKADVLPGEQPVFRENVPIPHYFLGIILHMLVNIVAHQHVKLLPGGPQLPQLFQRGV</sequence>